<dbReference type="RefSeq" id="WP_094377235.1">
    <property type="nucleotide sequence ID" value="NZ_NOKA02000007.1"/>
</dbReference>
<sequence length="115" mass="13211">MSARVFPIDGLALVDRKEVKMTIVKCRKCRQRLFDIEDSDCSKIAVKLKDMDVIHLDYSGVEQTAKESKLIIPGKKDVEIAYNPTDKSLKYQCQRCKVQLNINLQTGFMEEIITK</sequence>
<protein>
    <submittedName>
        <fullName evidence="1">Uncharacterized protein</fullName>
    </submittedName>
</protein>
<evidence type="ECO:0000313" key="1">
    <source>
        <dbReference type="EMBL" id="RDY32005.1"/>
    </source>
</evidence>
<keyword evidence="2" id="KW-1185">Reference proteome</keyword>
<reference evidence="1 2" key="1">
    <citation type="journal article" date="2017" name="Genome Announc.">
        <title>Draft Genome Sequence of a Sporulating and Motile Strain of Lachnotalea glycerini Isolated from Water in Quebec City, Canada.</title>
        <authorList>
            <person name="Maheux A.F."/>
            <person name="Boudreau D.K."/>
            <person name="Berube E."/>
            <person name="Boissinot M."/>
            <person name="Raymond F."/>
            <person name="Brodeur S."/>
            <person name="Corbeil J."/>
            <person name="Isabel S."/>
            <person name="Omar R.F."/>
            <person name="Bergeron M.G."/>
        </authorList>
    </citation>
    <scope>NUCLEOTIDE SEQUENCE [LARGE SCALE GENOMIC DNA]</scope>
    <source>
        <strain evidence="1 2">CCRI-19302</strain>
    </source>
</reference>
<name>A0A371JGZ7_9FIRM</name>
<organism evidence="1 2">
    <name type="scientific">Lachnotalea glycerini</name>
    <dbReference type="NCBI Taxonomy" id="1763509"/>
    <lineage>
        <taxon>Bacteria</taxon>
        <taxon>Bacillati</taxon>
        <taxon>Bacillota</taxon>
        <taxon>Clostridia</taxon>
        <taxon>Lachnospirales</taxon>
        <taxon>Lachnospiraceae</taxon>
        <taxon>Lachnotalea</taxon>
    </lineage>
</organism>
<evidence type="ECO:0000313" key="2">
    <source>
        <dbReference type="Proteomes" id="UP000216411"/>
    </source>
</evidence>
<dbReference type="OrthoDB" id="9961759at2"/>
<accession>A0A371JGZ7</accession>
<proteinExistence type="predicted"/>
<dbReference type="AlphaFoldDB" id="A0A371JGZ7"/>
<dbReference type="Proteomes" id="UP000216411">
    <property type="component" value="Unassembled WGS sequence"/>
</dbReference>
<comment type="caution">
    <text evidence="1">The sequence shown here is derived from an EMBL/GenBank/DDBJ whole genome shotgun (WGS) entry which is preliminary data.</text>
</comment>
<gene>
    <name evidence="1" type="ORF">CG710_006815</name>
</gene>
<dbReference type="EMBL" id="NOKA02000007">
    <property type="protein sequence ID" value="RDY32005.1"/>
    <property type="molecule type" value="Genomic_DNA"/>
</dbReference>